<dbReference type="OrthoDB" id="6159439at2759"/>
<dbReference type="InterPro" id="IPR057939">
    <property type="entry name" value="TRF2_HOY1_PH"/>
</dbReference>
<proteinExistence type="predicted"/>
<organism evidence="9 10">
    <name type="scientific">Jaapia argillacea MUCL 33604</name>
    <dbReference type="NCBI Taxonomy" id="933084"/>
    <lineage>
        <taxon>Eukaryota</taxon>
        <taxon>Fungi</taxon>
        <taxon>Dikarya</taxon>
        <taxon>Basidiomycota</taxon>
        <taxon>Agaricomycotina</taxon>
        <taxon>Agaricomycetes</taxon>
        <taxon>Agaricomycetidae</taxon>
        <taxon>Jaapiales</taxon>
        <taxon>Jaapiaceae</taxon>
        <taxon>Jaapia</taxon>
    </lineage>
</organism>
<dbReference type="STRING" id="933084.A0A067PS12"/>
<evidence type="ECO:0000256" key="1">
    <source>
        <dbReference type="ARBA" id="ARBA00004123"/>
    </source>
</evidence>
<protein>
    <recommendedName>
        <fullName evidence="8">Homeobox domain-containing protein</fullName>
    </recommendedName>
</protein>
<evidence type="ECO:0000256" key="7">
    <source>
        <dbReference type="SAM" id="MobiDB-lite"/>
    </source>
</evidence>
<dbReference type="Pfam" id="PF24818">
    <property type="entry name" value="PH_TRF2_HOY1"/>
    <property type="match status" value="1"/>
</dbReference>
<dbReference type="GO" id="GO:0006357">
    <property type="term" value="P:regulation of transcription by RNA polymerase II"/>
    <property type="evidence" value="ECO:0007669"/>
    <property type="project" value="TreeGrafter"/>
</dbReference>
<dbReference type="AlphaFoldDB" id="A0A067PS12"/>
<dbReference type="EMBL" id="KL197735">
    <property type="protein sequence ID" value="KDQ53116.1"/>
    <property type="molecule type" value="Genomic_DNA"/>
</dbReference>
<dbReference type="GO" id="GO:0000978">
    <property type="term" value="F:RNA polymerase II cis-regulatory region sequence-specific DNA binding"/>
    <property type="evidence" value="ECO:0007669"/>
    <property type="project" value="TreeGrafter"/>
</dbReference>
<accession>A0A067PS12</accession>
<feature type="region of interest" description="Disordered" evidence="7">
    <location>
        <begin position="336"/>
        <end position="369"/>
    </location>
</feature>
<dbReference type="GO" id="GO:0005634">
    <property type="term" value="C:nucleus"/>
    <property type="evidence" value="ECO:0007669"/>
    <property type="project" value="UniProtKB-SubCell"/>
</dbReference>
<dbReference type="InterPro" id="IPR009057">
    <property type="entry name" value="Homeodomain-like_sf"/>
</dbReference>
<keyword evidence="3 5" id="KW-0371">Homeobox</keyword>
<dbReference type="InterPro" id="IPR051000">
    <property type="entry name" value="Homeobox_DNA-bind_prot"/>
</dbReference>
<evidence type="ECO:0000256" key="4">
    <source>
        <dbReference type="ARBA" id="ARBA00023242"/>
    </source>
</evidence>
<dbReference type="Gene3D" id="1.10.10.60">
    <property type="entry name" value="Homeodomain-like"/>
    <property type="match status" value="1"/>
</dbReference>
<feature type="compositionally biased region" description="Polar residues" evidence="7">
    <location>
        <begin position="550"/>
        <end position="560"/>
    </location>
</feature>
<feature type="compositionally biased region" description="Low complexity" evidence="7">
    <location>
        <begin position="387"/>
        <end position="400"/>
    </location>
</feature>
<name>A0A067PS12_9AGAM</name>
<feature type="region of interest" description="Disordered" evidence="7">
    <location>
        <begin position="543"/>
        <end position="575"/>
    </location>
</feature>
<feature type="DNA-binding region" description="Homeobox" evidence="5">
    <location>
        <begin position="95"/>
        <end position="154"/>
    </location>
</feature>
<dbReference type="PROSITE" id="PS50071">
    <property type="entry name" value="HOMEOBOX_2"/>
    <property type="match status" value="1"/>
</dbReference>
<keyword evidence="2 5" id="KW-0238">DNA-binding</keyword>
<feature type="region of interest" description="Disordered" evidence="7">
    <location>
        <begin position="1"/>
        <end position="104"/>
    </location>
</feature>
<feature type="compositionally biased region" description="Polar residues" evidence="7">
    <location>
        <begin position="59"/>
        <end position="89"/>
    </location>
</feature>
<feature type="compositionally biased region" description="Polar residues" evidence="7">
    <location>
        <begin position="410"/>
        <end position="435"/>
    </location>
</feature>
<reference evidence="10" key="1">
    <citation type="journal article" date="2014" name="Proc. Natl. Acad. Sci. U.S.A.">
        <title>Extensive sampling of basidiomycete genomes demonstrates inadequacy of the white-rot/brown-rot paradigm for wood decay fungi.</title>
        <authorList>
            <person name="Riley R."/>
            <person name="Salamov A.A."/>
            <person name="Brown D.W."/>
            <person name="Nagy L.G."/>
            <person name="Floudas D."/>
            <person name="Held B.W."/>
            <person name="Levasseur A."/>
            <person name="Lombard V."/>
            <person name="Morin E."/>
            <person name="Otillar R."/>
            <person name="Lindquist E.A."/>
            <person name="Sun H."/>
            <person name="LaButti K.M."/>
            <person name="Schmutz J."/>
            <person name="Jabbour D."/>
            <person name="Luo H."/>
            <person name="Baker S.E."/>
            <person name="Pisabarro A.G."/>
            <person name="Walton J.D."/>
            <person name="Blanchette R.A."/>
            <person name="Henrissat B."/>
            <person name="Martin F."/>
            <person name="Cullen D."/>
            <person name="Hibbett D.S."/>
            <person name="Grigoriev I.V."/>
        </authorList>
    </citation>
    <scope>NUCLEOTIDE SEQUENCE [LARGE SCALE GENOMIC DNA]</scope>
    <source>
        <strain evidence="10">MUCL 33604</strain>
    </source>
</reference>
<evidence type="ECO:0000256" key="3">
    <source>
        <dbReference type="ARBA" id="ARBA00023155"/>
    </source>
</evidence>
<dbReference type="PANTHER" id="PTHR24324">
    <property type="entry name" value="HOMEOBOX PROTEIN HHEX"/>
    <property type="match status" value="1"/>
</dbReference>
<dbReference type="PANTHER" id="PTHR24324:SF5">
    <property type="entry name" value="HEMATOPOIETICALLY-EXPRESSED HOMEOBOX PROTEIN HHEX"/>
    <property type="match status" value="1"/>
</dbReference>
<evidence type="ECO:0000256" key="5">
    <source>
        <dbReference type="PROSITE-ProRule" id="PRU00108"/>
    </source>
</evidence>
<feature type="domain" description="Homeobox" evidence="8">
    <location>
        <begin position="93"/>
        <end position="153"/>
    </location>
</feature>
<dbReference type="Pfam" id="PF00046">
    <property type="entry name" value="Homeodomain"/>
    <property type="match status" value="1"/>
</dbReference>
<evidence type="ECO:0000256" key="2">
    <source>
        <dbReference type="ARBA" id="ARBA00023125"/>
    </source>
</evidence>
<evidence type="ECO:0000256" key="6">
    <source>
        <dbReference type="RuleBase" id="RU000682"/>
    </source>
</evidence>
<dbReference type="InterPro" id="IPR001356">
    <property type="entry name" value="HD"/>
</dbReference>
<dbReference type="InParanoid" id="A0A067PS12"/>
<dbReference type="SUPFAM" id="SSF46689">
    <property type="entry name" value="Homeodomain-like"/>
    <property type="match status" value="1"/>
</dbReference>
<gene>
    <name evidence="9" type="ORF">JAAARDRAFT_435587</name>
</gene>
<evidence type="ECO:0000259" key="8">
    <source>
        <dbReference type="PROSITE" id="PS50071"/>
    </source>
</evidence>
<keyword evidence="4 5" id="KW-0539">Nucleus</keyword>
<dbReference type="CDD" id="cd00086">
    <property type="entry name" value="homeodomain"/>
    <property type="match status" value="1"/>
</dbReference>
<dbReference type="SMART" id="SM00389">
    <property type="entry name" value="HOX"/>
    <property type="match status" value="1"/>
</dbReference>
<evidence type="ECO:0000313" key="9">
    <source>
        <dbReference type="EMBL" id="KDQ53116.1"/>
    </source>
</evidence>
<dbReference type="HOGENOM" id="CLU_027076_2_0_1"/>
<feature type="region of interest" description="Disordered" evidence="7">
    <location>
        <begin position="383"/>
        <end position="448"/>
    </location>
</feature>
<sequence length="575" mass="63082">MESRVEGYRVIQPRARPPTLHIDPAHPQIKREDGSSSGSSASSPDSESGSPTSPVDLKSASSMREFQDFSSAREPQTGPQRSSEGASTLKSGEKEKRKRSRVTPEQLVHLERYFAADRIPTAAKRKEISDILGMNERQTQIWFQNRRAKAKLQDGRDRHRGFSVPYQSQPATPECGVDFDLRALLREDDHITMLSCTDLTVGSWRRVATAGRHDLLAYICNTKQCLTWFIHSSGHGFKMEVPFSSIVNAHFTNTAPGVGIASFFLSHPPIFYLENSDEVEGNLPSGWRRCADWTEGMQATSILRHELMGSAVQLSHLVGNFQTNVSEPEIRLHSPSYLVNPEPATPTLEDQEPPMTAMTPPSEGFRAAGMLGVPKPEYYMHHRKRSLSGPPALSSSSELPAMDPRIDASMGSSSAPFHTPSPYTRSSDSPSTSGHPTPLTPQYPLPTSFPDYTSTDGLDLMYPPSSGPEEYIHQQQSMQGSYFAQPMPSPFLSDDPNTPTSYDMHLGSVNPFSDSLYQSSAPTQSPILTTAFHPRSRTITPDGLLGHFSRMSTTGNQSASPALMSALGGVPYSGP</sequence>
<dbReference type="GO" id="GO:0030154">
    <property type="term" value="P:cell differentiation"/>
    <property type="evidence" value="ECO:0007669"/>
    <property type="project" value="TreeGrafter"/>
</dbReference>
<evidence type="ECO:0000313" key="10">
    <source>
        <dbReference type="Proteomes" id="UP000027265"/>
    </source>
</evidence>
<feature type="compositionally biased region" description="Low complexity" evidence="7">
    <location>
        <begin position="35"/>
        <end position="54"/>
    </location>
</feature>
<comment type="subcellular location">
    <subcellularLocation>
        <location evidence="1 5 6">Nucleus</location>
    </subcellularLocation>
</comment>
<keyword evidence="10" id="KW-1185">Reference proteome</keyword>
<dbReference type="Proteomes" id="UP000027265">
    <property type="component" value="Unassembled WGS sequence"/>
</dbReference>